<dbReference type="PANTHER" id="PTHR47506">
    <property type="entry name" value="TRANSCRIPTIONAL REGULATORY PROTEIN"/>
    <property type="match status" value="1"/>
</dbReference>
<dbReference type="Pfam" id="PF21993">
    <property type="entry name" value="TetR_C_13_2"/>
    <property type="match status" value="1"/>
</dbReference>
<reference evidence="7" key="1">
    <citation type="journal article" date="2019" name="Int. J. Syst. Evol. Microbiol.">
        <title>The Global Catalogue of Microorganisms (GCM) 10K type strain sequencing project: providing services to taxonomists for standard genome sequencing and annotation.</title>
        <authorList>
            <consortium name="The Broad Institute Genomics Platform"/>
            <consortium name="The Broad Institute Genome Sequencing Center for Infectious Disease"/>
            <person name="Wu L."/>
            <person name="Ma J."/>
        </authorList>
    </citation>
    <scope>NUCLEOTIDE SEQUENCE [LARGE SCALE GENOMIC DNA]</scope>
    <source>
        <strain evidence="7">CGMCC-1.15741</strain>
    </source>
</reference>
<sequence length="191" mass="20780">MQAAVTLIRQHGYAATTVDQLCAAAGVTKGAFFHHFKSKDELGVAAAHHWSTTTGELFASAPYHEPAKAADRVLAYIRFRRELVQGDVSEFTCLVGTMVQEIHCDAPDIRDACKDSIFGHAHTLEADFDKAIAEAGLSGQLNAASLAQHTQAVLQGGFILAKAQNDKQPVLDSLDHLERYMTCLFKNKDPD</sequence>
<evidence type="ECO:0000313" key="7">
    <source>
        <dbReference type="Proteomes" id="UP001596303"/>
    </source>
</evidence>
<dbReference type="InterPro" id="IPR036271">
    <property type="entry name" value="Tet_transcr_reg_TetR-rel_C_sf"/>
</dbReference>
<dbReference type="SUPFAM" id="SSF48498">
    <property type="entry name" value="Tetracyclin repressor-like, C-terminal domain"/>
    <property type="match status" value="1"/>
</dbReference>
<keyword evidence="1" id="KW-0805">Transcription regulation</keyword>
<dbReference type="PANTHER" id="PTHR47506:SF3">
    <property type="entry name" value="HTH-TYPE TRANSCRIPTIONAL REGULATOR LMRA"/>
    <property type="match status" value="1"/>
</dbReference>
<comment type="caution">
    <text evidence="6">The sequence shown here is derived from an EMBL/GenBank/DDBJ whole genome shotgun (WGS) entry which is preliminary data.</text>
</comment>
<dbReference type="InterPro" id="IPR054156">
    <property type="entry name" value="YxaF_TetR_C"/>
</dbReference>
<dbReference type="InterPro" id="IPR001647">
    <property type="entry name" value="HTH_TetR"/>
</dbReference>
<keyword evidence="3" id="KW-0804">Transcription</keyword>
<evidence type="ECO:0000256" key="2">
    <source>
        <dbReference type="ARBA" id="ARBA00023125"/>
    </source>
</evidence>
<evidence type="ECO:0000256" key="1">
    <source>
        <dbReference type="ARBA" id="ARBA00023015"/>
    </source>
</evidence>
<dbReference type="RefSeq" id="WP_377378776.1">
    <property type="nucleotide sequence ID" value="NZ_JBHSSW010000012.1"/>
</dbReference>
<dbReference type="InterPro" id="IPR023772">
    <property type="entry name" value="DNA-bd_HTH_TetR-type_CS"/>
</dbReference>
<evidence type="ECO:0000259" key="5">
    <source>
        <dbReference type="PROSITE" id="PS50977"/>
    </source>
</evidence>
<dbReference type="EMBL" id="JBHSSW010000012">
    <property type="protein sequence ID" value="MFC6198507.1"/>
    <property type="molecule type" value="Genomic_DNA"/>
</dbReference>
<keyword evidence="2 4" id="KW-0238">DNA-binding</keyword>
<organism evidence="6 7">
    <name type="scientific">Ponticaulis profundi</name>
    <dbReference type="NCBI Taxonomy" id="2665222"/>
    <lineage>
        <taxon>Bacteria</taxon>
        <taxon>Pseudomonadati</taxon>
        <taxon>Pseudomonadota</taxon>
        <taxon>Alphaproteobacteria</taxon>
        <taxon>Hyphomonadales</taxon>
        <taxon>Hyphomonadaceae</taxon>
        <taxon>Ponticaulis</taxon>
    </lineage>
</organism>
<dbReference type="PROSITE" id="PS01081">
    <property type="entry name" value="HTH_TETR_1"/>
    <property type="match status" value="1"/>
</dbReference>
<feature type="domain" description="HTH tetR-type" evidence="5">
    <location>
        <begin position="1"/>
        <end position="54"/>
    </location>
</feature>
<evidence type="ECO:0000256" key="3">
    <source>
        <dbReference type="ARBA" id="ARBA00023163"/>
    </source>
</evidence>
<evidence type="ECO:0000313" key="6">
    <source>
        <dbReference type="EMBL" id="MFC6198507.1"/>
    </source>
</evidence>
<dbReference type="Proteomes" id="UP001596303">
    <property type="component" value="Unassembled WGS sequence"/>
</dbReference>
<accession>A0ABW1SA32</accession>
<keyword evidence="7" id="KW-1185">Reference proteome</keyword>
<protein>
    <submittedName>
        <fullName evidence="6">TetR/AcrR family transcriptional regulator</fullName>
    </submittedName>
</protein>
<dbReference type="Pfam" id="PF00440">
    <property type="entry name" value="TetR_N"/>
    <property type="match status" value="1"/>
</dbReference>
<dbReference type="InterPro" id="IPR009057">
    <property type="entry name" value="Homeodomain-like_sf"/>
</dbReference>
<gene>
    <name evidence="6" type="ORF">ACFQDM_10465</name>
</gene>
<proteinExistence type="predicted"/>
<name>A0ABW1SA32_9PROT</name>
<feature type="DNA-binding region" description="H-T-H motif" evidence="4">
    <location>
        <begin position="17"/>
        <end position="36"/>
    </location>
</feature>
<dbReference type="PROSITE" id="PS50977">
    <property type="entry name" value="HTH_TETR_2"/>
    <property type="match status" value="1"/>
</dbReference>
<dbReference type="SUPFAM" id="SSF46689">
    <property type="entry name" value="Homeodomain-like"/>
    <property type="match status" value="1"/>
</dbReference>
<dbReference type="Gene3D" id="1.10.357.10">
    <property type="entry name" value="Tetracycline Repressor, domain 2"/>
    <property type="match status" value="1"/>
</dbReference>
<evidence type="ECO:0000256" key="4">
    <source>
        <dbReference type="PROSITE-ProRule" id="PRU00335"/>
    </source>
</evidence>